<dbReference type="Pfam" id="PF00050">
    <property type="entry name" value="Kazal_1"/>
    <property type="match status" value="1"/>
</dbReference>
<evidence type="ECO:0000259" key="1">
    <source>
        <dbReference type="PROSITE" id="PS51465"/>
    </source>
</evidence>
<dbReference type="SMART" id="SM00280">
    <property type="entry name" value="KAZAL"/>
    <property type="match status" value="1"/>
</dbReference>
<protein>
    <recommendedName>
        <fullName evidence="1">Kazal-like domain-containing protein</fullName>
    </recommendedName>
</protein>
<dbReference type="InterPro" id="IPR002350">
    <property type="entry name" value="Kazal_dom"/>
</dbReference>
<dbReference type="Proteomes" id="UP001217089">
    <property type="component" value="Unassembled WGS sequence"/>
</dbReference>
<dbReference type="EMBL" id="JARBDR010000793">
    <property type="protein sequence ID" value="KAJ8306991.1"/>
    <property type="molecule type" value="Genomic_DNA"/>
</dbReference>
<dbReference type="CDD" id="cd00104">
    <property type="entry name" value="KAZAL_FS"/>
    <property type="match status" value="1"/>
</dbReference>
<comment type="caution">
    <text evidence="2">The sequence shown here is derived from an EMBL/GenBank/DDBJ whole genome shotgun (WGS) entry which is preliminary data.</text>
</comment>
<evidence type="ECO:0000313" key="3">
    <source>
        <dbReference type="Proteomes" id="UP001217089"/>
    </source>
</evidence>
<sequence length="91" mass="10188">MQRVICDNINALKKAYHSGTILEKKNAAFFVLNYSLFTFITRERTLRDCTGFEDEVVCGSNGVTYHNSCEFAKGICQTHGHALHAVHHGPC</sequence>
<dbReference type="Gene3D" id="3.30.60.30">
    <property type="match status" value="1"/>
</dbReference>
<name>A0ABQ9ERJ4_TEGGR</name>
<dbReference type="SUPFAM" id="SSF100895">
    <property type="entry name" value="Kazal-type serine protease inhibitors"/>
    <property type="match status" value="1"/>
</dbReference>
<dbReference type="InterPro" id="IPR036058">
    <property type="entry name" value="Kazal_dom_sf"/>
</dbReference>
<gene>
    <name evidence="2" type="ORF">KUTeg_015075</name>
</gene>
<accession>A0ABQ9ERJ4</accession>
<proteinExistence type="predicted"/>
<feature type="domain" description="Kazal-like" evidence="1">
    <location>
        <begin position="48"/>
        <end position="91"/>
    </location>
</feature>
<reference evidence="2 3" key="1">
    <citation type="submission" date="2022-12" db="EMBL/GenBank/DDBJ databases">
        <title>Chromosome-level genome of Tegillarca granosa.</title>
        <authorList>
            <person name="Kim J."/>
        </authorList>
    </citation>
    <scope>NUCLEOTIDE SEQUENCE [LARGE SCALE GENOMIC DNA]</scope>
    <source>
        <strain evidence="2">Teg-2019</strain>
        <tissue evidence="2">Adductor muscle</tissue>
    </source>
</reference>
<keyword evidence="3" id="KW-1185">Reference proteome</keyword>
<evidence type="ECO:0000313" key="2">
    <source>
        <dbReference type="EMBL" id="KAJ8306991.1"/>
    </source>
</evidence>
<dbReference type="PROSITE" id="PS51465">
    <property type="entry name" value="KAZAL_2"/>
    <property type="match status" value="1"/>
</dbReference>
<organism evidence="2 3">
    <name type="scientific">Tegillarca granosa</name>
    <name type="common">Malaysian cockle</name>
    <name type="synonym">Anadara granosa</name>
    <dbReference type="NCBI Taxonomy" id="220873"/>
    <lineage>
        <taxon>Eukaryota</taxon>
        <taxon>Metazoa</taxon>
        <taxon>Spiralia</taxon>
        <taxon>Lophotrochozoa</taxon>
        <taxon>Mollusca</taxon>
        <taxon>Bivalvia</taxon>
        <taxon>Autobranchia</taxon>
        <taxon>Pteriomorphia</taxon>
        <taxon>Arcoida</taxon>
        <taxon>Arcoidea</taxon>
        <taxon>Arcidae</taxon>
        <taxon>Tegillarca</taxon>
    </lineage>
</organism>